<dbReference type="GO" id="GO:0012505">
    <property type="term" value="C:endomembrane system"/>
    <property type="evidence" value="ECO:0007669"/>
    <property type="project" value="UniProtKB-SubCell"/>
</dbReference>
<comment type="subcellular location">
    <subcellularLocation>
        <location evidence="2">Endomembrane system</location>
    </subcellularLocation>
</comment>
<dbReference type="STRING" id="342668.A0A1B8GI72"/>
<comment type="similarity">
    <text evidence="3 10">Belongs to the glycosyl hydrolase 76 family.</text>
</comment>
<dbReference type="AlphaFoldDB" id="A0A1B8GI72"/>
<evidence type="ECO:0000313" key="13">
    <source>
        <dbReference type="EMBL" id="OBT95514.1"/>
    </source>
</evidence>
<evidence type="ECO:0000256" key="3">
    <source>
        <dbReference type="ARBA" id="ARBA00009699"/>
    </source>
</evidence>
<evidence type="ECO:0000256" key="12">
    <source>
        <dbReference type="SAM" id="SignalP"/>
    </source>
</evidence>
<evidence type="ECO:0000256" key="4">
    <source>
        <dbReference type="ARBA" id="ARBA00012350"/>
    </source>
</evidence>
<dbReference type="Gene3D" id="1.50.10.20">
    <property type="match status" value="1"/>
</dbReference>
<dbReference type="GO" id="GO:0008496">
    <property type="term" value="F:mannan endo-1,6-alpha-mannosidase activity"/>
    <property type="evidence" value="ECO:0007669"/>
    <property type="project" value="UniProtKB-UniRule"/>
</dbReference>
<feature type="chain" id="PRO_5008608612" description="Mannan endo-1,6-alpha-mannosidase" evidence="12">
    <location>
        <begin position="23"/>
        <end position="461"/>
    </location>
</feature>
<gene>
    <name evidence="13" type="ORF">VE01_05241</name>
</gene>
<evidence type="ECO:0000256" key="1">
    <source>
        <dbReference type="ARBA" id="ARBA00001452"/>
    </source>
</evidence>
<evidence type="ECO:0000256" key="8">
    <source>
        <dbReference type="ARBA" id="ARBA00023180"/>
    </source>
</evidence>
<evidence type="ECO:0000256" key="5">
    <source>
        <dbReference type="ARBA" id="ARBA00022729"/>
    </source>
</evidence>
<dbReference type="GO" id="GO:0009272">
    <property type="term" value="P:fungal-type cell wall biogenesis"/>
    <property type="evidence" value="ECO:0007669"/>
    <property type="project" value="TreeGrafter"/>
</dbReference>
<evidence type="ECO:0000256" key="7">
    <source>
        <dbReference type="ARBA" id="ARBA00023136"/>
    </source>
</evidence>
<dbReference type="GeneID" id="28838627"/>
<keyword evidence="11" id="KW-1133">Transmembrane helix</keyword>
<dbReference type="OrthoDB" id="4187847at2759"/>
<comment type="catalytic activity">
    <reaction evidence="1 10">
        <text>Random hydrolysis of (1-&gt;6)-alpha-D-mannosidic linkages in unbranched (1-&gt;6)-mannans.</text>
        <dbReference type="EC" id="3.2.1.101"/>
    </reaction>
</comment>
<keyword evidence="14" id="KW-1185">Reference proteome</keyword>
<feature type="signal peptide" evidence="12">
    <location>
        <begin position="1"/>
        <end position="22"/>
    </location>
</feature>
<dbReference type="PANTHER" id="PTHR12145">
    <property type="entry name" value="MANNAN ENDO-1,6-ALPHA-MANNOSIDASE DCW1"/>
    <property type="match status" value="1"/>
</dbReference>
<protein>
    <recommendedName>
        <fullName evidence="4 10">Mannan endo-1,6-alpha-mannosidase</fullName>
        <ecNumber evidence="4 10">3.2.1.101</ecNumber>
    </recommendedName>
</protein>
<accession>A0A1B8GI72</accession>
<dbReference type="RefSeq" id="XP_018129247.1">
    <property type="nucleotide sequence ID" value="XM_018274706.2"/>
</dbReference>
<reference evidence="14" key="2">
    <citation type="journal article" date="2018" name="Nat. Commun.">
        <title>Extreme sensitivity to ultraviolet light in the fungal pathogen causing white-nose syndrome of bats.</title>
        <authorList>
            <person name="Palmer J.M."/>
            <person name="Drees K.P."/>
            <person name="Foster J.T."/>
            <person name="Lindner D.L."/>
        </authorList>
    </citation>
    <scope>NUCLEOTIDE SEQUENCE [LARGE SCALE GENOMIC DNA]</scope>
    <source>
        <strain evidence="14">UAMH 10579</strain>
    </source>
</reference>
<dbReference type="PANTHER" id="PTHR12145:SF36">
    <property type="entry name" value="MANNAN ENDO-1,6-ALPHA-MANNOSIDASE DCW1"/>
    <property type="match status" value="1"/>
</dbReference>
<evidence type="ECO:0000313" key="14">
    <source>
        <dbReference type="Proteomes" id="UP000091956"/>
    </source>
</evidence>
<dbReference type="GO" id="GO:0016052">
    <property type="term" value="P:carbohydrate catabolic process"/>
    <property type="evidence" value="ECO:0007669"/>
    <property type="project" value="InterPro"/>
</dbReference>
<dbReference type="Proteomes" id="UP000091956">
    <property type="component" value="Unassembled WGS sequence"/>
</dbReference>
<feature type="transmembrane region" description="Helical" evidence="11">
    <location>
        <begin position="438"/>
        <end position="460"/>
    </location>
</feature>
<evidence type="ECO:0000256" key="9">
    <source>
        <dbReference type="ARBA" id="ARBA00023295"/>
    </source>
</evidence>
<evidence type="ECO:0000256" key="10">
    <source>
        <dbReference type="PIRNR" id="PIRNR016302"/>
    </source>
</evidence>
<keyword evidence="7 11" id="KW-0472">Membrane</keyword>
<dbReference type="PIRSF" id="PIRSF016302">
    <property type="entry name" value="Man_a_manosd"/>
    <property type="match status" value="1"/>
</dbReference>
<evidence type="ECO:0000256" key="6">
    <source>
        <dbReference type="ARBA" id="ARBA00022801"/>
    </source>
</evidence>
<evidence type="ECO:0000256" key="2">
    <source>
        <dbReference type="ARBA" id="ARBA00004308"/>
    </source>
</evidence>
<reference evidence="13 14" key="1">
    <citation type="submission" date="2016-03" db="EMBL/GenBank/DDBJ databases">
        <title>Comparative genomics of Pseudogymnoascus destructans, the fungus causing white-nose syndrome of bats.</title>
        <authorList>
            <person name="Palmer J.M."/>
            <person name="Drees K.P."/>
            <person name="Foster J.T."/>
            <person name="Lindner D.L."/>
        </authorList>
    </citation>
    <scope>NUCLEOTIDE SEQUENCE [LARGE SCALE GENOMIC DNA]</scope>
    <source>
        <strain evidence="13 14">UAMH 10579</strain>
    </source>
</reference>
<dbReference type="InterPro" id="IPR008928">
    <property type="entry name" value="6-hairpin_glycosidase_sf"/>
</dbReference>
<dbReference type="FunFam" id="1.50.10.20:FF:000006">
    <property type="entry name" value="Mannan endo-1,6-alpha-mannosidase"/>
    <property type="match status" value="1"/>
</dbReference>
<keyword evidence="8" id="KW-0325">Glycoprotein</keyword>
<keyword evidence="11" id="KW-0812">Transmembrane</keyword>
<keyword evidence="9 10" id="KW-0326">Glycosidase</keyword>
<organism evidence="13 14">
    <name type="scientific">Pseudogymnoascus verrucosus</name>
    <dbReference type="NCBI Taxonomy" id="342668"/>
    <lineage>
        <taxon>Eukaryota</taxon>
        <taxon>Fungi</taxon>
        <taxon>Dikarya</taxon>
        <taxon>Ascomycota</taxon>
        <taxon>Pezizomycotina</taxon>
        <taxon>Leotiomycetes</taxon>
        <taxon>Thelebolales</taxon>
        <taxon>Thelebolaceae</taxon>
        <taxon>Pseudogymnoascus</taxon>
    </lineage>
</organism>
<sequence length="461" mass="49884">MLLTTLVSTAWLLLGGARVASAIELNIDDDESIKNAASTIVYDMMLEYKGNLSGQTPGLLPGPPPTPLVLNAGYFWWEAGAMFGSLLDYWYYTGDDSYNAVIKQALIHQSGDHFDYLPQNQSLGMGNDDQGFWGMSAMTAAEFNFENPAADEPQWLALAQAVFHTQAERLDPTTCGGGLHWQAYSYLNGYSYKNSISNGCFFNIGARLALYTKNATYAKYASETWDWMSGVGFLDKDYNIFDGGDQKDNCTEINKVPFSYNAGIFLLGAATMYNYTDGSAIWKDRVEKLLARTIEVFFPNGIAFELACETDLSCSVDMYAQKAFLTRWMAASTKVAPFIYDTVMKPLRTSAAAAALQCSGAPTGRVCGLSWSKKAAWDGTRGVGQQMAALEVIQSLLIKNARNIVSNSTGGTSVGDPNAGNDVVDYSKMTPATTGGKVGAGILTVVVVGLVVGMFGFMAID</sequence>
<keyword evidence="5 12" id="KW-0732">Signal</keyword>
<name>A0A1B8GI72_9PEZI</name>
<dbReference type="SUPFAM" id="SSF48208">
    <property type="entry name" value="Six-hairpin glycosidases"/>
    <property type="match status" value="1"/>
</dbReference>
<proteinExistence type="inferred from homology"/>
<dbReference type="Pfam" id="PF03663">
    <property type="entry name" value="Glyco_hydro_76"/>
    <property type="match status" value="1"/>
</dbReference>
<dbReference type="EC" id="3.2.1.101" evidence="4 10"/>
<dbReference type="EMBL" id="KV460235">
    <property type="protein sequence ID" value="OBT95514.1"/>
    <property type="molecule type" value="Genomic_DNA"/>
</dbReference>
<dbReference type="InterPro" id="IPR005198">
    <property type="entry name" value="Glyco_hydro_76"/>
</dbReference>
<evidence type="ECO:0000256" key="11">
    <source>
        <dbReference type="SAM" id="Phobius"/>
    </source>
</evidence>
<keyword evidence="6 10" id="KW-0378">Hydrolase</keyword>
<dbReference type="InterPro" id="IPR014480">
    <property type="entry name" value="Mannan-1_6-alpha_mannosidase"/>
</dbReference>